<evidence type="ECO:0000256" key="3">
    <source>
        <dbReference type="ARBA" id="ARBA00022989"/>
    </source>
</evidence>
<keyword evidence="4 5" id="KW-0472">Membrane</keyword>
<keyword evidence="6" id="KW-0732">Signal</keyword>
<comment type="caution">
    <text evidence="8">The sequence shown here is derived from an EMBL/GenBank/DDBJ whole genome shotgun (WGS) entry which is preliminary data.</text>
</comment>
<dbReference type="InterPro" id="IPR023826">
    <property type="entry name" value="Rhom-like_SP_proteobac"/>
</dbReference>
<dbReference type="GO" id="GO:0016787">
    <property type="term" value="F:hydrolase activity"/>
    <property type="evidence" value="ECO:0007669"/>
    <property type="project" value="UniProtKB-KW"/>
</dbReference>
<dbReference type="Pfam" id="PF01694">
    <property type="entry name" value="Rhomboid"/>
    <property type="match status" value="1"/>
</dbReference>
<name>A0ABT7LE48_9BURK</name>
<dbReference type="RefSeq" id="WP_285981254.1">
    <property type="nucleotide sequence ID" value="NZ_JASVDS010000001.1"/>
</dbReference>
<evidence type="ECO:0000256" key="2">
    <source>
        <dbReference type="ARBA" id="ARBA00022692"/>
    </source>
</evidence>
<evidence type="ECO:0000313" key="8">
    <source>
        <dbReference type="EMBL" id="MDL5031139.1"/>
    </source>
</evidence>
<feature type="transmembrane region" description="Helical" evidence="5">
    <location>
        <begin position="105"/>
        <end position="124"/>
    </location>
</feature>
<keyword evidence="2 5" id="KW-0812">Transmembrane</keyword>
<evidence type="ECO:0000256" key="6">
    <source>
        <dbReference type="SAM" id="SignalP"/>
    </source>
</evidence>
<keyword evidence="9" id="KW-1185">Reference proteome</keyword>
<dbReference type="NCBIfam" id="TIGR03902">
    <property type="entry name" value="rhom_GG_sort"/>
    <property type="match status" value="1"/>
</dbReference>
<keyword evidence="8" id="KW-0378">Hydrolase</keyword>
<feature type="transmembrane region" description="Helical" evidence="5">
    <location>
        <begin position="131"/>
        <end position="147"/>
    </location>
</feature>
<feature type="transmembrane region" description="Helical" evidence="5">
    <location>
        <begin position="51"/>
        <end position="74"/>
    </location>
</feature>
<feature type="domain" description="Peptidase S54 rhomboid" evidence="7">
    <location>
        <begin position="40"/>
        <end position="186"/>
    </location>
</feature>
<feature type="signal peptide" evidence="6">
    <location>
        <begin position="1"/>
        <end position="27"/>
    </location>
</feature>
<comment type="subcellular location">
    <subcellularLocation>
        <location evidence="1">Membrane</location>
        <topology evidence="1">Multi-pass membrane protein</topology>
    </subcellularLocation>
</comment>
<dbReference type="InterPro" id="IPR035952">
    <property type="entry name" value="Rhomboid-like_sf"/>
</dbReference>
<dbReference type="InterPro" id="IPR022764">
    <property type="entry name" value="Peptidase_S54_rhomboid_dom"/>
</dbReference>
<feature type="chain" id="PRO_5045369462" evidence="6">
    <location>
        <begin position="28"/>
        <end position="190"/>
    </location>
</feature>
<gene>
    <name evidence="8" type="primary">rrtA</name>
    <name evidence="8" type="ORF">QRD43_04395</name>
</gene>
<keyword evidence="3 5" id="KW-1133">Transmembrane helix</keyword>
<organism evidence="8 9">
    <name type="scientific">Roseateles subflavus</name>
    <dbReference type="NCBI Taxonomy" id="3053353"/>
    <lineage>
        <taxon>Bacteria</taxon>
        <taxon>Pseudomonadati</taxon>
        <taxon>Pseudomonadota</taxon>
        <taxon>Betaproteobacteria</taxon>
        <taxon>Burkholderiales</taxon>
        <taxon>Sphaerotilaceae</taxon>
        <taxon>Roseateles</taxon>
    </lineage>
</organism>
<proteinExistence type="predicted"/>
<dbReference type="Proteomes" id="UP001238603">
    <property type="component" value="Unassembled WGS sequence"/>
</dbReference>
<dbReference type="EMBL" id="JASVDS010000001">
    <property type="protein sequence ID" value="MDL5031139.1"/>
    <property type="molecule type" value="Genomic_DNA"/>
</dbReference>
<reference evidence="8 9" key="1">
    <citation type="submission" date="2023-06" db="EMBL/GenBank/DDBJ databases">
        <title>Pelomonas sp. APW6 16S ribosomal RNA gene genome sequencing and assembly.</title>
        <authorList>
            <person name="Woo H."/>
        </authorList>
    </citation>
    <scope>NUCLEOTIDE SEQUENCE [LARGE SCALE GENOMIC DNA]</scope>
    <source>
        <strain evidence="8 9">APW6</strain>
    </source>
</reference>
<evidence type="ECO:0000313" key="9">
    <source>
        <dbReference type="Proteomes" id="UP001238603"/>
    </source>
</evidence>
<evidence type="ECO:0000256" key="4">
    <source>
        <dbReference type="ARBA" id="ARBA00023136"/>
    </source>
</evidence>
<dbReference type="SUPFAM" id="SSF144091">
    <property type="entry name" value="Rhomboid-like"/>
    <property type="match status" value="1"/>
</dbReference>
<dbReference type="Gene3D" id="1.20.1540.10">
    <property type="entry name" value="Rhomboid-like"/>
    <property type="match status" value="1"/>
</dbReference>
<protein>
    <submittedName>
        <fullName evidence="8">Rhombosortase</fullName>
        <ecNumber evidence="8">3.4.21.-</ecNumber>
    </submittedName>
</protein>
<sequence>MRAWTTLCAAAAALALLAALLATSVLPAGRVDWQADLVWHQPWRLWTGALVHWSWHHLLANLAGCLVLALLGWASEPGGRAALAWFIAWPLTQLGLLLQPGLHRYGGLSGVLHAGVAVLVVMLWQRKGRERALGAAIGLGLLLKLLSEQPLGAPLRTVIGWDVPIAPFAHLSGAAAGLLCGLLLLRGGKR</sequence>
<evidence type="ECO:0000256" key="5">
    <source>
        <dbReference type="SAM" id="Phobius"/>
    </source>
</evidence>
<accession>A0ABT7LE48</accession>
<feature type="transmembrane region" description="Helical" evidence="5">
    <location>
        <begin position="81"/>
        <end position="99"/>
    </location>
</feature>
<dbReference type="EC" id="3.4.21.-" evidence="8"/>
<evidence type="ECO:0000259" key="7">
    <source>
        <dbReference type="Pfam" id="PF01694"/>
    </source>
</evidence>
<evidence type="ECO:0000256" key="1">
    <source>
        <dbReference type="ARBA" id="ARBA00004141"/>
    </source>
</evidence>
<feature type="transmembrane region" description="Helical" evidence="5">
    <location>
        <begin position="167"/>
        <end position="185"/>
    </location>
</feature>